<protein>
    <submittedName>
        <fullName evidence="9">Uncharacterized protein</fullName>
    </submittedName>
</protein>
<dbReference type="Proteomes" id="UP000049983">
    <property type="component" value="Unassembled WGS sequence"/>
</dbReference>
<keyword evidence="5" id="KW-0325">Glycoprotein</keyword>
<reference evidence="10" key="1">
    <citation type="submission" date="2015-07" db="EMBL/GenBank/DDBJ databases">
        <authorList>
            <person name="Rodrigo-Torres Lidia"/>
            <person name="Arahal R.David."/>
        </authorList>
    </citation>
    <scope>NUCLEOTIDE SEQUENCE [LARGE SCALE GENOMIC DNA]</scope>
    <source>
        <strain evidence="10">CECT 5096</strain>
    </source>
</reference>
<comment type="similarity">
    <text evidence="2">Belongs to the acid sphingomyelinase family.</text>
</comment>
<feature type="signal peptide" evidence="6">
    <location>
        <begin position="1"/>
        <end position="28"/>
    </location>
</feature>
<name>A0A0M6Z7R8_9HYPH</name>
<dbReference type="GO" id="GO:0005615">
    <property type="term" value="C:extracellular space"/>
    <property type="evidence" value="ECO:0007669"/>
    <property type="project" value="TreeGrafter"/>
</dbReference>
<dbReference type="PANTHER" id="PTHR10340:SF57">
    <property type="entry name" value="METALLOPHOS DOMAIN-CONTAINING PROTEIN"/>
    <property type="match status" value="1"/>
</dbReference>
<dbReference type="AlphaFoldDB" id="A0A0M6Z7R8"/>
<proteinExistence type="inferred from homology"/>
<feature type="chain" id="PRO_5009787678" evidence="6">
    <location>
        <begin position="29"/>
        <end position="475"/>
    </location>
</feature>
<sequence>MACCRIPRLHSKIVAALIAIGSAGTLSAETVANPPFEIGENQGVFLIVTDIHFDPFTTPSLVPELDRSPATDWPHIFAQGSGQKFQGYGSDAGYPLTHSALRAAAKTGIAFDYVLYTGDYLSHGFGRNYRRHAGPGAKGLDSFSIKTARFVSKALESHFPHVPIFGALGNTDAVCGDYMIAPGSDFTAGLKRQWQGLSGQPGAFENFDAGGYYKVAHPTVPSHDIIVLNDIFWSIKYDDRCEPKGGNPGRTMMSWLERELMQAHASGRNAQIIMHVPPGINAYSTSDQGGKCPDRITPYWKEEYSNGFIALMQKYPDVVKFTFSGHTHMDSFVILRDKDNQPAIAAHISPSVSPVFGNNPAFTAYLYDRKDGTILDAATWYLTNLAATQAGKAANWALEYSFAAAFAVPDMTAGSLMKTAQKIKSDDAAKSLFTRYYAVSAGTTNPIDISNFRAFSCAQTAVTKQAYADCYCTED</sequence>
<evidence type="ECO:0000256" key="5">
    <source>
        <dbReference type="ARBA" id="ARBA00023180"/>
    </source>
</evidence>
<evidence type="ECO:0000259" key="7">
    <source>
        <dbReference type="Pfam" id="PF00149"/>
    </source>
</evidence>
<evidence type="ECO:0000313" key="9">
    <source>
        <dbReference type="EMBL" id="CTQ71552.1"/>
    </source>
</evidence>
<evidence type="ECO:0000256" key="4">
    <source>
        <dbReference type="ARBA" id="ARBA00022801"/>
    </source>
</evidence>
<dbReference type="Pfam" id="PF19272">
    <property type="entry name" value="ASMase_C"/>
    <property type="match status" value="1"/>
</dbReference>
<keyword evidence="10" id="KW-1185">Reference proteome</keyword>
<comment type="subcellular location">
    <subcellularLocation>
        <location evidence="1">Secreted</location>
    </subcellularLocation>
</comment>
<evidence type="ECO:0000259" key="8">
    <source>
        <dbReference type="Pfam" id="PF19272"/>
    </source>
</evidence>
<dbReference type="InterPro" id="IPR045473">
    <property type="entry name" value="ASM_C"/>
</dbReference>
<evidence type="ECO:0000256" key="1">
    <source>
        <dbReference type="ARBA" id="ARBA00004613"/>
    </source>
</evidence>
<dbReference type="InterPro" id="IPR004843">
    <property type="entry name" value="Calcineurin-like_PHP"/>
</dbReference>
<dbReference type="InterPro" id="IPR029052">
    <property type="entry name" value="Metallo-depent_PP-like"/>
</dbReference>
<keyword evidence="4" id="KW-0378">Hydrolase</keyword>
<dbReference type="OrthoDB" id="106957at2"/>
<evidence type="ECO:0000313" key="10">
    <source>
        <dbReference type="Proteomes" id="UP000049983"/>
    </source>
</evidence>
<evidence type="ECO:0000256" key="3">
    <source>
        <dbReference type="ARBA" id="ARBA00022525"/>
    </source>
</evidence>
<dbReference type="PANTHER" id="PTHR10340">
    <property type="entry name" value="SPHINGOMYELIN PHOSPHODIESTERASE"/>
    <property type="match status" value="1"/>
</dbReference>
<evidence type="ECO:0000256" key="6">
    <source>
        <dbReference type="SAM" id="SignalP"/>
    </source>
</evidence>
<feature type="domain" description="Calcineurin-like phosphoesterase" evidence="7">
    <location>
        <begin position="45"/>
        <end position="329"/>
    </location>
</feature>
<organism evidence="9 10">
    <name type="scientific">Roseibium album</name>
    <dbReference type="NCBI Taxonomy" id="311410"/>
    <lineage>
        <taxon>Bacteria</taxon>
        <taxon>Pseudomonadati</taxon>
        <taxon>Pseudomonadota</taxon>
        <taxon>Alphaproteobacteria</taxon>
        <taxon>Hyphomicrobiales</taxon>
        <taxon>Stappiaceae</taxon>
        <taxon>Roseibium</taxon>
    </lineage>
</organism>
<dbReference type="EMBL" id="CXWC01000010">
    <property type="protein sequence ID" value="CTQ71552.1"/>
    <property type="molecule type" value="Genomic_DNA"/>
</dbReference>
<keyword evidence="3" id="KW-0964">Secreted</keyword>
<gene>
    <name evidence="9" type="ORF">LA5096_02958</name>
</gene>
<feature type="domain" description="Sphingomyelin phosphodiesterase C-terminal" evidence="8">
    <location>
        <begin position="355"/>
        <end position="470"/>
    </location>
</feature>
<dbReference type="Pfam" id="PF00149">
    <property type="entry name" value="Metallophos"/>
    <property type="match status" value="1"/>
</dbReference>
<dbReference type="SUPFAM" id="SSF56300">
    <property type="entry name" value="Metallo-dependent phosphatases"/>
    <property type="match status" value="1"/>
</dbReference>
<dbReference type="Gene3D" id="3.60.21.10">
    <property type="match status" value="1"/>
</dbReference>
<dbReference type="STRING" id="311410.LA5095_01704"/>
<evidence type="ECO:0000256" key="2">
    <source>
        <dbReference type="ARBA" id="ARBA00008234"/>
    </source>
</evidence>
<keyword evidence="6" id="KW-0732">Signal</keyword>
<accession>A0A0M6Z7R8</accession>
<dbReference type="GO" id="GO:0008081">
    <property type="term" value="F:phosphoric diester hydrolase activity"/>
    <property type="evidence" value="ECO:0007669"/>
    <property type="project" value="TreeGrafter"/>
</dbReference>